<name>A0A1G4I5K3_TRYEQ</name>
<keyword evidence="9 12" id="KW-0067">ATP-binding</keyword>
<evidence type="ECO:0000256" key="2">
    <source>
        <dbReference type="ARBA" id="ARBA00009334"/>
    </source>
</evidence>
<dbReference type="InterPro" id="IPR000629">
    <property type="entry name" value="RNA-helicase_DEAD-box_CS"/>
</dbReference>
<evidence type="ECO:0000256" key="12">
    <source>
        <dbReference type="RuleBase" id="RU000492"/>
    </source>
</evidence>
<evidence type="ECO:0000313" key="16">
    <source>
        <dbReference type="EMBL" id="SCU67132.1"/>
    </source>
</evidence>
<evidence type="ECO:0000313" key="17">
    <source>
        <dbReference type="Proteomes" id="UP000195570"/>
    </source>
</evidence>
<keyword evidence="4" id="KW-0690">Ribosome biogenesis</keyword>
<evidence type="ECO:0000256" key="9">
    <source>
        <dbReference type="ARBA" id="ARBA00022840"/>
    </source>
</evidence>
<dbReference type="EMBL" id="CZPT02000691">
    <property type="protein sequence ID" value="SCU67132.1"/>
    <property type="molecule type" value="Genomic_DNA"/>
</dbReference>
<dbReference type="SMART" id="SM00487">
    <property type="entry name" value="DEXDc"/>
    <property type="match status" value="1"/>
</dbReference>
<dbReference type="AlphaFoldDB" id="A0A1G4I5K3"/>
<feature type="region of interest" description="Disordered" evidence="13">
    <location>
        <begin position="207"/>
        <end position="251"/>
    </location>
</feature>
<organism evidence="16 17">
    <name type="scientific">Trypanosoma equiperdum</name>
    <dbReference type="NCBI Taxonomy" id="5694"/>
    <lineage>
        <taxon>Eukaryota</taxon>
        <taxon>Discoba</taxon>
        <taxon>Euglenozoa</taxon>
        <taxon>Kinetoplastea</taxon>
        <taxon>Metakinetoplastina</taxon>
        <taxon>Trypanosomatida</taxon>
        <taxon>Trypanosomatidae</taxon>
        <taxon>Trypanosoma</taxon>
    </lineage>
</organism>
<evidence type="ECO:0000256" key="10">
    <source>
        <dbReference type="ARBA" id="ARBA00023242"/>
    </source>
</evidence>
<dbReference type="SMART" id="SM00490">
    <property type="entry name" value="HELICc"/>
    <property type="match status" value="1"/>
</dbReference>
<dbReference type="VEuPathDB" id="TriTrypDB:TEOVI_000787300"/>
<dbReference type="RefSeq" id="XP_067078492.1">
    <property type="nucleotide sequence ID" value="XM_067222391.1"/>
</dbReference>
<keyword evidence="6 12" id="KW-0547">Nucleotide-binding</keyword>
<keyword evidence="5" id="KW-0698">rRNA processing</keyword>
<dbReference type="InterPro" id="IPR027417">
    <property type="entry name" value="P-loop_NTPase"/>
</dbReference>
<dbReference type="PANTHER" id="PTHR47958">
    <property type="entry name" value="ATP-DEPENDENT RNA HELICASE DBP3"/>
    <property type="match status" value="1"/>
</dbReference>
<comment type="subcellular location">
    <subcellularLocation>
        <location evidence="1">Nucleus</location>
        <location evidence="1">Nucleolus</location>
    </subcellularLocation>
</comment>
<evidence type="ECO:0000259" key="15">
    <source>
        <dbReference type="PROSITE" id="PS51194"/>
    </source>
</evidence>
<evidence type="ECO:0000256" key="13">
    <source>
        <dbReference type="SAM" id="MobiDB-lite"/>
    </source>
</evidence>
<feature type="domain" description="Helicase C-terminal" evidence="15">
    <location>
        <begin position="530"/>
        <end position="690"/>
    </location>
</feature>
<dbReference type="InterPro" id="IPR011545">
    <property type="entry name" value="DEAD/DEAH_box_helicase_dom"/>
</dbReference>
<evidence type="ECO:0000256" key="7">
    <source>
        <dbReference type="ARBA" id="ARBA00022801"/>
    </source>
</evidence>
<proteinExistence type="inferred from homology"/>
<reference evidence="16" key="1">
    <citation type="submission" date="2016-09" db="EMBL/GenBank/DDBJ databases">
        <authorList>
            <person name="Hebert L."/>
            <person name="Moumen B."/>
        </authorList>
    </citation>
    <scope>NUCLEOTIDE SEQUENCE [LARGE SCALE GENOMIC DNA]</scope>
    <source>
        <strain evidence="16">OVI</strain>
    </source>
</reference>
<dbReference type="FunFam" id="3.40.50.300:FF:001550">
    <property type="entry name" value="DEAD box DNA helicase"/>
    <property type="match status" value="1"/>
</dbReference>
<dbReference type="GO" id="GO:0005524">
    <property type="term" value="F:ATP binding"/>
    <property type="evidence" value="ECO:0007669"/>
    <property type="project" value="UniProtKB-KW"/>
</dbReference>
<keyword evidence="17" id="KW-1185">Reference proteome</keyword>
<dbReference type="PROSITE" id="PS51192">
    <property type="entry name" value="HELICASE_ATP_BIND_1"/>
    <property type="match status" value="1"/>
</dbReference>
<dbReference type="CDD" id="cd18787">
    <property type="entry name" value="SF2_C_DEAD"/>
    <property type="match status" value="1"/>
</dbReference>
<dbReference type="InterPro" id="IPR044742">
    <property type="entry name" value="DEAD/DEAH_RhlB"/>
</dbReference>
<evidence type="ECO:0000259" key="14">
    <source>
        <dbReference type="PROSITE" id="PS51192"/>
    </source>
</evidence>
<feature type="domain" description="Helicase ATP-binding" evidence="14">
    <location>
        <begin position="306"/>
        <end position="505"/>
    </location>
</feature>
<feature type="compositionally biased region" description="Basic and acidic residues" evidence="13">
    <location>
        <begin position="226"/>
        <end position="243"/>
    </location>
</feature>
<gene>
    <name evidence="16" type="ORF">TEOVI_000787300</name>
</gene>
<evidence type="ECO:0000256" key="8">
    <source>
        <dbReference type="ARBA" id="ARBA00022806"/>
    </source>
</evidence>
<protein>
    <recommendedName>
        <fullName evidence="3">RNA helicase</fullName>
        <ecNumber evidence="3">3.6.4.13</ecNumber>
    </recommendedName>
</protein>
<evidence type="ECO:0000256" key="5">
    <source>
        <dbReference type="ARBA" id="ARBA00022552"/>
    </source>
</evidence>
<dbReference type="InterPro" id="IPR001650">
    <property type="entry name" value="Helicase_C-like"/>
</dbReference>
<dbReference type="Pfam" id="PF00271">
    <property type="entry name" value="Helicase_C"/>
    <property type="match status" value="1"/>
</dbReference>
<dbReference type="GeneID" id="92381807"/>
<dbReference type="GO" id="GO:0003676">
    <property type="term" value="F:nucleic acid binding"/>
    <property type="evidence" value="ECO:0007669"/>
    <property type="project" value="InterPro"/>
</dbReference>
<keyword evidence="10" id="KW-0539">Nucleus</keyword>
<dbReference type="GO" id="GO:0003724">
    <property type="term" value="F:RNA helicase activity"/>
    <property type="evidence" value="ECO:0007669"/>
    <property type="project" value="UniProtKB-EC"/>
</dbReference>
<dbReference type="PROSITE" id="PS51194">
    <property type="entry name" value="HELICASE_CTER"/>
    <property type="match status" value="1"/>
</dbReference>
<dbReference type="EC" id="3.6.4.13" evidence="3"/>
<dbReference type="SUPFAM" id="SSF52540">
    <property type="entry name" value="P-loop containing nucleoside triphosphate hydrolases"/>
    <property type="match status" value="1"/>
</dbReference>
<sequence length="745" mass="81806">MRHWTFHCLRTVRQCSVKVGSAYWGPRSVQFRHAKLPPHDAGNAHATSGMATVQEVESGAPRKYGVVGMPHAPPVESHESNASSDTHSFVTDGIVSVSCRGLHANNDFHTELRCEDPHQPTNSEDRVFDTSTMKSDVPAAVAKVATCGENGISVEGGTQLGVRDTNPHPLLASGSNDSETSLEVKRAMGPSPSKIPSLCQGNCQHSDTRTTGLPMRSVSGQGSPTDADRGEASTFSTEEKTTDHGSLSDVGSEKENFVVRDHMRNTVPVQRLLSFEDLANKLPPWLRHGLMRSGYIAPSLVQSVAIPLFMAKHDVVGVAPTGSGKTVAFALPALAALARRLESDHVENSASTEASGDPSEESGRVRAVPHVLVLCPTRELVQQTRRVFSLLSENAVRIAGMYGGQDREQQLEYVRHMGGCDVLVATPGRLCDFVEAREVSLKAVSFLIMDEADRMLELGFAPQLEFLMSDIKRYRRSRQTTMWTATWNATVGGLATRFMQPERLLLEVDREHKVNSNVTQRMYALSDPSQRLQAIVKLYDDGVINRRQQVLIFANRKEEVEWLASELSRALRAPPNMLQFLHGGMRQKRREAMIRGFSCNEVRVLCATDVAARGIDVPGLSHVINYDLPAHVDAYVHRIGRTGRAGRTGTAHTFVTAGDPNAPIIARFIVQQQQGAALPDDVLSIVQDVERCGTAPSRQRYKFHSTVAGKDWRVPANEKQTQTQGSRYVRGVGLVTTLKRPATRK</sequence>
<comment type="similarity">
    <text evidence="2">Belongs to the DEAD box helicase family. DDX5/DBP2 subfamily.</text>
</comment>
<dbReference type="CDD" id="cd00268">
    <property type="entry name" value="DEADc"/>
    <property type="match status" value="1"/>
</dbReference>
<dbReference type="Gene3D" id="3.40.50.300">
    <property type="entry name" value="P-loop containing nucleotide triphosphate hydrolases"/>
    <property type="match status" value="2"/>
</dbReference>
<dbReference type="Proteomes" id="UP000195570">
    <property type="component" value="Unassembled WGS sequence"/>
</dbReference>
<evidence type="ECO:0000256" key="11">
    <source>
        <dbReference type="ARBA" id="ARBA00037449"/>
    </source>
</evidence>
<dbReference type="Pfam" id="PF00270">
    <property type="entry name" value="DEAD"/>
    <property type="match status" value="1"/>
</dbReference>
<evidence type="ECO:0000256" key="6">
    <source>
        <dbReference type="ARBA" id="ARBA00022741"/>
    </source>
</evidence>
<dbReference type="PROSITE" id="PS00039">
    <property type="entry name" value="DEAD_ATP_HELICASE"/>
    <property type="match status" value="1"/>
</dbReference>
<comment type="caution">
    <text evidence="16">The sequence shown here is derived from an EMBL/GenBank/DDBJ whole genome shotgun (WGS) entry which is preliminary data.</text>
</comment>
<keyword evidence="8 12" id="KW-0347">Helicase</keyword>
<evidence type="ECO:0000256" key="1">
    <source>
        <dbReference type="ARBA" id="ARBA00004604"/>
    </source>
</evidence>
<evidence type="ECO:0000256" key="3">
    <source>
        <dbReference type="ARBA" id="ARBA00012552"/>
    </source>
</evidence>
<dbReference type="GO" id="GO:0016787">
    <property type="term" value="F:hydrolase activity"/>
    <property type="evidence" value="ECO:0007669"/>
    <property type="project" value="UniProtKB-KW"/>
</dbReference>
<evidence type="ECO:0000256" key="4">
    <source>
        <dbReference type="ARBA" id="ARBA00022517"/>
    </source>
</evidence>
<keyword evidence="7 12" id="KW-0378">Hydrolase</keyword>
<dbReference type="InterPro" id="IPR014001">
    <property type="entry name" value="Helicase_ATP-bd"/>
</dbReference>
<comment type="function">
    <text evidence="11">ATP-dependent RNA helicase required for 60S ribosomal subunit synthesis. Involved in efficient pre-rRNA processing, predominantly at site A3, which is necessary for the normal formation of 25S and 5.8S rRNAs.</text>
</comment>
<accession>A0A1G4I5K3</accession>